<accession>A0A4Y9EKN5</accession>
<dbReference type="SUPFAM" id="SSF50475">
    <property type="entry name" value="FMN-binding split barrel"/>
    <property type="match status" value="1"/>
</dbReference>
<evidence type="ECO:0000256" key="2">
    <source>
        <dbReference type="ARBA" id="ARBA00023002"/>
    </source>
</evidence>
<protein>
    <submittedName>
        <fullName evidence="4">Flavin reductase</fullName>
    </submittedName>
</protein>
<dbReference type="Proteomes" id="UP000297737">
    <property type="component" value="Unassembled WGS sequence"/>
</dbReference>
<dbReference type="Gene3D" id="2.30.110.10">
    <property type="entry name" value="Electron Transport, Fmn-binding Protein, Chain A"/>
    <property type="match status" value="1"/>
</dbReference>
<dbReference type="OrthoDB" id="9792858at2"/>
<reference evidence="4 5" key="1">
    <citation type="submission" date="2019-02" db="EMBL/GenBank/DDBJ databases">
        <title>Polymorphobacter sp. isolated from the lake at the Tibet of China.</title>
        <authorList>
            <person name="Li A."/>
        </authorList>
    </citation>
    <scope>NUCLEOTIDE SEQUENCE [LARGE SCALE GENOMIC DNA]</scope>
    <source>
        <strain evidence="4 5">DJ1R-1</strain>
    </source>
</reference>
<comment type="caution">
    <text evidence="4">The sequence shown here is derived from an EMBL/GenBank/DDBJ whole genome shotgun (WGS) entry which is preliminary data.</text>
</comment>
<name>A0A4Y9EKN5_9SPHN</name>
<dbReference type="GO" id="GO:0042602">
    <property type="term" value="F:riboflavin reductase (NADPH) activity"/>
    <property type="evidence" value="ECO:0007669"/>
    <property type="project" value="TreeGrafter"/>
</dbReference>
<keyword evidence="5" id="KW-1185">Reference proteome</keyword>
<dbReference type="PANTHER" id="PTHR30466:SF11">
    <property type="entry name" value="FLAVIN-DEPENDENT MONOOXYGENASE, REDUCTASE SUBUNIT HSAB"/>
    <property type="match status" value="1"/>
</dbReference>
<proteinExistence type="inferred from homology"/>
<evidence type="ECO:0000259" key="3">
    <source>
        <dbReference type="SMART" id="SM00903"/>
    </source>
</evidence>
<comment type="similarity">
    <text evidence="1">Belongs to the non-flavoprotein flavin reductase family.</text>
</comment>
<gene>
    <name evidence="4" type="ORF">EUV02_15300</name>
</gene>
<organism evidence="4 5">
    <name type="scientific">Glacieibacterium arshaanense</name>
    <dbReference type="NCBI Taxonomy" id="2511025"/>
    <lineage>
        <taxon>Bacteria</taxon>
        <taxon>Pseudomonadati</taxon>
        <taxon>Pseudomonadota</taxon>
        <taxon>Alphaproteobacteria</taxon>
        <taxon>Sphingomonadales</taxon>
        <taxon>Sphingosinicellaceae</taxon>
        <taxon>Glacieibacterium</taxon>
    </lineage>
</organism>
<dbReference type="EMBL" id="SIHO01000004">
    <property type="protein sequence ID" value="TFU00410.1"/>
    <property type="molecule type" value="Genomic_DNA"/>
</dbReference>
<dbReference type="InterPro" id="IPR050268">
    <property type="entry name" value="NADH-dep_flavin_reductase"/>
</dbReference>
<dbReference type="GO" id="GO:0010181">
    <property type="term" value="F:FMN binding"/>
    <property type="evidence" value="ECO:0007669"/>
    <property type="project" value="InterPro"/>
</dbReference>
<dbReference type="InterPro" id="IPR012349">
    <property type="entry name" value="Split_barrel_FMN-bd"/>
</dbReference>
<dbReference type="Pfam" id="PF01613">
    <property type="entry name" value="Flavin_Reduct"/>
    <property type="match status" value="1"/>
</dbReference>
<dbReference type="InterPro" id="IPR002563">
    <property type="entry name" value="Flavin_Rdtase-like_dom"/>
</dbReference>
<evidence type="ECO:0000313" key="4">
    <source>
        <dbReference type="EMBL" id="TFU00410.1"/>
    </source>
</evidence>
<dbReference type="RefSeq" id="WP_135247177.1">
    <property type="nucleotide sequence ID" value="NZ_SIHO01000004.1"/>
</dbReference>
<sequence length="173" mass="18825">MDEPAPIDTIDAAGPFEPRTLRDAFGCFATGVTVITGRDADGVSVGLTANSFTSLSLDPPLLLFCPAKSASALPALRATGRFAVNVLHRESEAVANRFATRNIDRFADAVWDDWDGLPILADALASFACSLHAEHDGGDHIIMVGRIERLRFEHARDPLLYLKGRYRRVHAPQ</sequence>
<evidence type="ECO:0000256" key="1">
    <source>
        <dbReference type="ARBA" id="ARBA00008898"/>
    </source>
</evidence>
<keyword evidence="2" id="KW-0560">Oxidoreductase</keyword>
<dbReference type="AlphaFoldDB" id="A0A4Y9EKN5"/>
<dbReference type="PANTHER" id="PTHR30466">
    <property type="entry name" value="FLAVIN REDUCTASE"/>
    <property type="match status" value="1"/>
</dbReference>
<dbReference type="SMART" id="SM00903">
    <property type="entry name" value="Flavin_Reduct"/>
    <property type="match status" value="1"/>
</dbReference>
<feature type="domain" description="Flavin reductase like" evidence="3">
    <location>
        <begin position="25"/>
        <end position="168"/>
    </location>
</feature>
<evidence type="ECO:0000313" key="5">
    <source>
        <dbReference type="Proteomes" id="UP000297737"/>
    </source>
</evidence>